<dbReference type="Gene3D" id="3.40.640.10">
    <property type="entry name" value="Type I PLP-dependent aspartate aminotransferase-like (Major domain)"/>
    <property type="match status" value="1"/>
</dbReference>
<dbReference type="FunFam" id="3.40.640.10:FF:000033">
    <property type="entry name" value="Aspartate aminotransferase"/>
    <property type="match status" value="1"/>
</dbReference>
<evidence type="ECO:0000256" key="2">
    <source>
        <dbReference type="ARBA" id="ARBA00007441"/>
    </source>
</evidence>
<dbReference type="PROSITE" id="PS00105">
    <property type="entry name" value="AA_TRANSFER_CLASS_1"/>
    <property type="match status" value="1"/>
</dbReference>
<dbReference type="GO" id="GO:0008483">
    <property type="term" value="F:transaminase activity"/>
    <property type="evidence" value="ECO:0007669"/>
    <property type="project" value="UniProtKB-KW"/>
</dbReference>
<dbReference type="EC" id="2.6.1.-" evidence="6"/>
<feature type="domain" description="Aminotransferase class I/classII large" evidence="7">
    <location>
        <begin position="31"/>
        <end position="379"/>
    </location>
</feature>
<evidence type="ECO:0000313" key="9">
    <source>
        <dbReference type="Proteomes" id="UP000255367"/>
    </source>
</evidence>
<comment type="similarity">
    <text evidence="2 6">Belongs to the class-I pyridoxal-phosphate-dependent aminotransferase family.</text>
</comment>
<evidence type="ECO:0000256" key="1">
    <source>
        <dbReference type="ARBA" id="ARBA00001933"/>
    </source>
</evidence>
<evidence type="ECO:0000313" key="8">
    <source>
        <dbReference type="EMBL" id="SUP44921.1"/>
    </source>
</evidence>
<proteinExistence type="inferred from homology"/>
<keyword evidence="5" id="KW-0663">Pyridoxal phosphate</keyword>
<keyword evidence="9" id="KW-1185">Reference proteome</keyword>
<protein>
    <recommendedName>
        <fullName evidence="6">Aminotransferase</fullName>
        <ecNumber evidence="6">2.6.1.-</ecNumber>
    </recommendedName>
</protein>
<organism evidence="8 9">
    <name type="scientific">Veillonella criceti</name>
    <dbReference type="NCBI Taxonomy" id="103891"/>
    <lineage>
        <taxon>Bacteria</taxon>
        <taxon>Bacillati</taxon>
        <taxon>Bacillota</taxon>
        <taxon>Negativicutes</taxon>
        <taxon>Veillonellales</taxon>
        <taxon>Veillonellaceae</taxon>
        <taxon>Veillonella</taxon>
    </lineage>
</organism>
<dbReference type="InterPro" id="IPR015422">
    <property type="entry name" value="PyrdxlP-dep_Trfase_small"/>
</dbReference>
<dbReference type="EMBL" id="UHIO01000001">
    <property type="protein sequence ID" value="SUP44921.1"/>
    <property type="molecule type" value="Genomic_DNA"/>
</dbReference>
<dbReference type="AlphaFoldDB" id="A0A380NMR4"/>
<gene>
    <name evidence="8" type="primary">patA_2</name>
    <name evidence="8" type="ORF">NCTC12020_01905</name>
</gene>
<dbReference type="InterPro" id="IPR050596">
    <property type="entry name" value="AspAT/PAT-like"/>
</dbReference>
<dbReference type="Pfam" id="PF00155">
    <property type="entry name" value="Aminotran_1_2"/>
    <property type="match status" value="1"/>
</dbReference>
<reference evidence="8 9" key="1">
    <citation type="submission" date="2018-06" db="EMBL/GenBank/DDBJ databases">
        <authorList>
            <consortium name="Pathogen Informatics"/>
            <person name="Doyle S."/>
        </authorList>
    </citation>
    <scope>NUCLEOTIDE SEQUENCE [LARGE SCALE GENOMIC DNA]</scope>
    <source>
        <strain evidence="8 9">NCTC12020</strain>
    </source>
</reference>
<evidence type="ECO:0000256" key="3">
    <source>
        <dbReference type="ARBA" id="ARBA00022576"/>
    </source>
</evidence>
<comment type="cofactor">
    <cofactor evidence="1 6">
        <name>pyridoxal 5'-phosphate</name>
        <dbReference type="ChEBI" id="CHEBI:597326"/>
    </cofactor>
</comment>
<dbReference type="InterPro" id="IPR015421">
    <property type="entry name" value="PyrdxlP-dep_Trfase_major"/>
</dbReference>
<dbReference type="RefSeq" id="WP_115310972.1">
    <property type="nucleotide sequence ID" value="NZ_UHIO01000001.1"/>
</dbReference>
<dbReference type="OrthoDB" id="9802872at2"/>
<dbReference type="Gene3D" id="3.90.1150.10">
    <property type="entry name" value="Aspartate Aminotransferase, domain 1"/>
    <property type="match status" value="1"/>
</dbReference>
<evidence type="ECO:0000256" key="6">
    <source>
        <dbReference type="RuleBase" id="RU000481"/>
    </source>
</evidence>
<dbReference type="InterPro" id="IPR004839">
    <property type="entry name" value="Aminotransferase_I/II_large"/>
</dbReference>
<dbReference type="InterPro" id="IPR004838">
    <property type="entry name" value="NHTrfase_class1_PyrdxlP-BS"/>
</dbReference>
<evidence type="ECO:0000259" key="7">
    <source>
        <dbReference type="Pfam" id="PF00155"/>
    </source>
</evidence>
<accession>A0A380NMR4</accession>
<dbReference type="PANTHER" id="PTHR46383:SF3">
    <property type="entry name" value="ASPARTATE AMINOTRANSFERASE-RELATED"/>
    <property type="match status" value="1"/>
</dbReference>
<dbReference type="InterPro" id="IPR015424">
    <property type="entry name" value="PyrdxlP-dep_Trfase"/>
</dbReference>
<keyword evidence="3 6" id="KW-0032">Aminotransferase</keyword>
<dbReference type="Proteomes" id="UP000255367">
    <property type="component" value="Unassembled WGS sequence"/>
</dbReference>
<dbReference type="PANTHER" id="PTHR46383">
    <property type="entry name" value="ASPARTATE AMINOTRANSFERASE"/>
    <property type="match status" value="1"/>
</dbReference>
<sequence>MNWNNYISRTSQELPASGIRKIWEMALAMDNVLSLGVGEPDYAPPEKVLQAAIKSLENKETNYTSNAGLLPLRTAIRNWYNKRYGVDYTEDQMMLTVGASEAIDLAMRVLLNEGDEVLIPDPSYVAYAAEVKLNHGTPIMVPTRLEEGFKITPTELEKAVTPKTKVLLMGYPSNPTGAILNQADLKGIAEFAIKHDLIVVSDEIYSELTYGQTHTSIASLPGMKERTLILNGFSKAYAMTGLRIGFLLAPEEVIAQAIKIHQYSIVAPATPIQHASIVALNECDESVIAMREEYQARRDLIVAGFQKMGLPIAVPEGAFYVFPDISSCGLNDFDFAVQLLQQEHVAVVPGSAFGECGKGRIRCSYASSRETIQEALIRIERFIETLKK</sequence>
<keyword evidence="4 6" id="KW-0808">Transferase</keyword>
<dbReference type="GO" id="GO:0006520">
    <property type="term" value="P:amino acid metabolic process"/>
    <property type="evidence" value="ECO:0007669"/>
    <property type="project" value="InterPro"/>
</dbReference>
<evidence type="ECO:0000256" key="5">
    <source>
        <dbReference type="ARBA" id="ARBA00022898"/>
    </source>
</evidence>
<name>A0A380NMR4_9FIRM</name>
<dbReference type="CDD" id="cd00609">
    <property type="entry name" value="AAT_like"/>
    <property type="match status" value="1"/>
</dbReference>
<dbReference type="GO" id="GO:0030170">
    <property type="term" value="F:pyridoxal phosphate binding"/>
    <property type="evidence" value="ECO:0007669"/>
    <property type="project" value="InterPro"/>
</dbReference>
<evidence type="ECO:0000256" key="4">
    <source>
        <dbReference type="ARBA" id="ARBA00022679"/>
    </source>
</evidence>
<dbReference type="SUPFAM" id="SSF53383">
    <property type="entry name" value="PLP-dependent transferases"/>
    <property type="match status" value="1"/>
</dbReference>